<keyword evidence="2" id="KW-1185">Reference proteome</keyword>
<dbReference type="Proteomes" id="UP000465301">
    <property type="component" value="Unassembled WGS sequence"/>
</dbReference>
<name>A0A7I9ZC69_9MYCO</name>
<reference evidence="1 2" key="1">
    <citation type="journal article" date="2019" name="Emerg. Microbes Infect.">
        <title>Comprehensive subspecies identification of 175 nontuberculous mycobacteria species based on 7547 genomic profiles.</title>
        <authorList>
            <person name="Matsumoto Y."/>
            <person name="Kinjo T."/>
            <person name="Motooka D."/>
            <person name="Nabeya D."/>
            <person name="Jung N."/>
            <person name="Uechi K."/>
            <person name="Horii T."/>
            <person name="Iida T."/>
            <person name="Fujita J."/>
            <person name="Nakamura S."/>
        </authorList>
    </citation>
    <scope>NUCLEOTIDE SEQUENCE [LARGE SCALE GENOMIC DNA]</scope>
    <source>
        <strain evidence="1 2">JCM 30726</strain>
    </source>
</reference>
<gene>
    <name evidence="1" type="ORF">MTIM_45130</name>
</gene>
<proteinExistence type="predicted"/>
<evidence type="ECO:0000313" key="1">
    <source>
        <dbReference type="EMBL" id="GFG98634.1"/>
    </source>
</evidence>
<evidence type="ECO:0000313" key="2">
    <source>
        <dbReference type="Proteomes" id="UP000465301"/>
    </source>
</evidence>
<dbReference type="AlphaFoldDB" id="A0A7I9ZC69"/>
<comment type="caution">
    <text evidence="1">The sequence shown here is derived from an EMBL/GenBank/DDBJ whole genome shotgun (WGS) entry which is preliminary data.</text>
</comment>
<sequence length="69" mass="7253">MRLAWSAGCCTGPVARRLRSVRFYDGPTGVDQLVDLMFAISPSPGPAGCKQGVAQGNLPRHALAGNISR</sequence>
<dbReference type="EMBL" id="BLLA01000001">
    <property type="protein sequence ID" value="GFG98634.1"/>
    <property type="molecule type" value="Genomic_DNA"/>
</dbReference>
<protein>
    <submittedName>
        <fullName evidence="1">Uncharacterized protein</fullName>
    </submittedName>
</protein>
<organism evidence="1 2">
    <name type="scientific">Mycobacterium timonense</name>
    <dbReference type="NCBI Taxonomy" id="701043"/>
    <lineage>
        <taxon>Bacteria</taxon>
        <taxon>Bacillati</taxon>
        <taxon>Actinomycetota</taxon>
        <taxon>Actinomycetes</taxon>
        <taxon>Mycobacteriales</taxon>
        <taxon>Mycobacteriaceae</taxon>
        <taxon>Mycobacterium</taxon>
        <taxon>Mycobacterium avium complex (MAC)</taxon>
    </lineage>
</organism>
<accession>A0A7I9ZC69</accession>